<dbReference type="SMART" id="SM00220">
    <property type="entry name" value="S_TKc"/>
    <property type="match status" value="1"/>
</dbReference>
<evidence type="ECO:0000256" key="1">
    <source>
        <dbReference type="ARBA" id="ARBA00022527"/>
    </source>
</evidence>
<dbReference type="InterPro" id="IPR035014">
    <property type="entry name" value="STKc_cGK"/>
</dbReference>
<dbReference type="InterPro" id="IPR008271">
    <property type="entry name" value="Ser/Thr_kinase_AS"/>
</dbReference>
<accession>A0ABN9MKX2</accession>
<protein>
    <recommendedName>
        <fullName evidence="6">Protein kinase domain-containing protein</fullName>
    </recommendedName>
</protein>
<evidence type="ECO:0000256" key="3">
    <source>
        <dbReference type="ARBA" id="ARBA00022741"/>
    </source>
</evidence>
<evidence type="ECO:0000256" key="4">
    <source>
        <dbReference type="ARBA" id="ARBA00022777"/>
    </source>
</evidence>
<name>A0ABN9MKX2_9NEOB</name>
<comment type="caution">
    <text evidence="7">The sequence shown here is derived from an EMBL/GenBank/DDBJ whole genome shotgun (WGS) entry which is preliminary data.</text>
</comment>
<keyword evidence="8" id="KW-1185">Reference proteome</keyword>
<reference evidence="7" key="1">
    <citation type="submission" date="2023-07" db="EMBL/GenBank/DDBJ databases">
        <authorList>
            <person name="Stuckert A."/>
        </authorList>
    </citation>
    <scope>NUCLEOTIDE SEQUENCE</scope>
</reference>
<dbReference type="PANTHER" id="PTHR24353">
    <property type="entry name" value="CYCLIC NUCLEOTIDE-DEPENDENT PROTEIN KINASE"/>
    <property type="match status" value="1"/>
</dbReference>
<evidence type="ECO:0000259" key="6">
    <source>
        <dbReference type="PROSITE" id="PS50011"/>
    </source>
</evidence>
<proteinExistence type="predicted"/>
<dbReference type="CDD" id="cd05572">
    <property type="entry name" value="STKc_cGK"/>
    <property type="match status" value="1"/>
</dbReference>
<dbReference type="Gene3D" id="1.10.510.10">
    <property type="entry name" value="Transferase(Phosphotransferase) domain 1"/>
    <property type="match status" value="2"/>
</dbReference>
<dbReference type="InterPro" id="IPR011009">
    <property type="entry name" value="Kinase-like_dom_sf"/>
</dbReference>
<keyword evidence="3" id="KW-0547">Nucleotide-binding</keyword>
<evidence type="ECO:0000313" key="8">
    <source>
        <dbReference type="Proteomes" id="UP001176940"/>
    </source>
</evidence>
<dbReference type="InterPro" id="IPR000719">
    <property type="entry name" value="Prot_kinase_dom"/>
</dbReference>
<evidence type="ECO:0000256" key="5">
    <source>
        <dbReference type="ARBA" id="ARBA00022840"/>
    </source>
</evidence>
<dbReference type="PROSITE" id="PS50011">
    <property type="entry name" value="PROTEIN_KINASE_DOM"/>
    <property type="match status" value="1"/>
</dbReference>
<dbReference type="PROSITE" id="PS00108">
    <property type="entry name" value="PROTEIN_KINASE_ST"/>
    <property type="match status" value="1"/>
</dbReference>
<dbReference type="PANTHER" id="PTHR24353:SF68">
    <property type="match status" value="1"/>
</dbReference>
<dbReference type="SUPFAM" id="SSF56112">
    <property type="entry name" value="Protein kinase-like (PK-like)"/>
    <property type="match status" value="1"/>
</dbReference>
<organism evidence="7 8">
    <name type="scientific">Ranitomeya imitator</name>
    <name type="common">mimic poison frog</name>
    <dbReference type="NCBI Taxonomy" id="111125"/>
    <lineage>
        <taxon>Eukaryota</taxon>
        <taxon>Metazoa</taxon>
        <taxon>Chordata</taxon>
        <taxon>Craniata</taxon>
        <taxon>Vertebrata</taxon>
        <taxon>Euteleostomi</taxon>
        <taxon>Amphibia</taxon>
        <taxon>Batrachia</taxon>
        <taxon>Anura</taxon>
        <taxon>Neobatrachia</taxon>
        <taxon>Hyloidea</taxon>
        <taxon>Dendrobatidae</taxon>
        <taxon>Dendrobatinae</taxon>
        <taxon>Ranitomeya</taxon>
    </lineage>
</organism>
<gene>
    <name evidence="7" type="ORF">RIMI_LOCUS21225084</name>
</gene>
<dbReference type="Gene3D" id="3.30.200.20">
    <property type="entry name" value="Phosphorylase Kinase, domain 1"/>
    <property type="match status" value="1"/>
</dbReference>
<keyword evidence="5" id="KW-0067">ATP-binding</keyword>
<feature type="domain" description="Protein kinase" evidence="6">
    <location>
        <begin position="194"/>
        <end position="550"/>
    </location>
</feature>
<keyword evidence="4" id="KW-0418">Kinase</keyword>
<dbReference type="EMBL" id="CAUEEQ010073982">
    <property type="protein sequence ID" value="CAJ0966361.1"/>
    <property type="molecule type" value="Genomic_DNA"/>
</dbReference>
<dbReference type="Pfam" id="PF00069">
    <property type="entry name" value="Pkinase"/>
    <property type="match status" value="1"/>
</dbReference>
<keyword evidence="1" id="KW-0723">Serine/threonine-protein kinase</keyword>
<keyword evidence="2" id="KW-0808">Transferase</keyword>
<evidence type="ECO:0000256" key="2">
    <source>
        <dbReference type="ARBA" id="ARBA00022679"/>
    </source>
</evidence>
<dbReference type="Proteomes" id="UP001176940">
    <property type="component" value="Unassembled WGS sequence"/>
</dbReference>
<sequence>MSSLYLKLNLSKTELLVFSPSTKLPLPDIAISVCGSTITPKQHARCLGVILDSDLSFTPHIRSLARSSYLHLKNISRIRPFLTFNSAKTLTVSLIHSRLDYCNSLLIGLPLTKLSPLQSVLNAAARIIFLTNRYTDASTLCQSLHWLPIHSRIQYKTTTLIHKALHGSAPPYISCLVSVYHPTRALRSANDLSFDKVVRAGVGPWGPTLIKIMMSSRVHYGISLTPAENGVQLKSEESKTFAMKILKKRHIVDTRQQEHIRSEKQIMQSAHSDFIVRLYRTFKDSKYLYMLMEACLGGELWTILRDRGSFEDSTTRFYTACVVEAFAYLHSKGIIYRDLKPENLILDHRGYAKLVDFGFAKKIGFGKKTWTFCGTPEYVAPEIILNKGHDISADYWSLGILMYELLTGRYGNRHDKNSKSKSWKIYVLVTLIIALASTRLGNGYCYISVIKTHSGTNLPAGRFGGRTAYAPAILEDGGALERRRTDPGRPGPDPMKTYNIILRGIDMIEFPKKITKNAANLIKKLCRDNPSERLGNLKNGVKDIQKHKTRVFSDWIGR</sequence>
<evidence type="ECO:0000313" key="7">
    <source>
        <dbReference type="EMBL" id="CAJ0966361.1"/>
    </source>
</evidence>